<dbReference type="GO" id="GO:0005886">
    <property type="term" value="C:plasma membrane"/>
    <property type="evidence" value="ECO:0007669"/>
    <property type="project" value="UniProtKB-SubCell"/>
</dbReference>
<keyword evidence="3 10" id="KW-0812">Transmembrane</keyword>
<keyword evidence="4 10" id="KW-1133">Transmembrane helix</keyword>
<organism evidence="11 12">
    <name type="scientific">Exiguobacterium oxidotolerans</name>
    <dbReference type="NCBI Taxonomy" id="223958"/>
    <lineage>
        <taxon>Bacteria</taxon>
        <taxon>Bacillati</taxon>
        <taxon>Bacillota</taxon>
        <taxon>Bacilli</taxon>
        <taxon>Bacillales</taxon>
        <taxon>Bacillales Family XII. Incertae Sedis</taxon>
        <taxon>Exiguobacterium</taxon>
    </lineage>
</organism>
<evidence type="ECO:0000256" key="9">
    <source>
        <dbReference type="ARBA" id="ARBA00049940"/>
    </source>
</evidence>
<evidence type="ECO:0000256" key="5">
    <source>
        <dbReference type="ARBA" id="ARBA00023136"/>
    </source>
</evidence>
<dbReference type="GO" id="GO:0046872">
    <property type="term" value="F:metal ion binding"/>
    <property type="evidence" value="ECO:0007669"/>
    <property type="project" value="UniProtKB-KW"/>
</dbReference>
<keyword evidence="2 10" id="KW-1003">Cell membrane</keyword>
<dbReference type="Pfam" id="PF02537">
    <property type="entry name" value="CRCB"/>
    <property type="match status" value="1"/>
</dbReference>
<evidence type="ECO:0000313" key="12">
    <source>
        <dbReference type="Proteomes" id="UP000439752"/>
    </source>
</evidence>
<keyword evidence="10" id="KW-0813">Transport</keyword>
<feature type="binding site" evidence="10">
    <location>
        <position position="74"/>
    </location>
    <ligand>
        <name>Na(+)</name>
        <dbReference type="ChEBI" id="CHEBI:29101"/>
        <note>structural</note>
    </ligand>
</feature>
<comment type="activity regulation">
    <text evidence="10">Na(+) is not transported, but it plays an essential structural role and its presence is essential for fluoride channel function.</text>
</comment>
<comment type="subcellular location">
    <subcellularLocation>
        <location evidence="1 10">Cell membrane</location>
        <topology evidence="1 10">Multi-pass membrane protein</topology>
    </subcellularLocation>
</comment>
<name>A0A653IGJ7_9BACL</name>
<comment type="function">
    <text evidence="9 10">Fluoride-specific ion channel. Important for reducing fluoride concentration in the cell, thus reducing its toxicity.</text>
</comment>
<dbReference type="AlphaFoldDB" id="A0A653IGJ7"/>
<evidence type="ECO:0000256" key="3">
    <source>
        <dbReference type="ARBA" id="ARBA00022692"/>
    </source>
</evidence>
<dbReference type="RefSeq" id="WP_159173961.1">
    <property type="nucleotide sequence ID" value="NZ_LR732312.1"/>
</dbReference>
<keyword evidence="6 10" id="KW-0407">Ion channel</keyword>
<evidence type="ECO:0000256" key="1">
    <source>
        <dbReference type="ARBA" id="ARBA00004651"/>
    </source>
</evidence>
<dbReference type="Proteomes" id="UP000439752">
    <property type="component" value="Unassembled WGS sequence"/>
</dbReference>
<feature type="transmembrane region" description="Helical" evidence="10">
    <location>
        <begin position="32"/>
        <end position="51"/>
    </location>
</feature>
<comment type="catalytic activity">
    <reaction evidence="8">
        <text>fluoride(in) = fluoride(out)</text>
        <dbReference type="Rhea" id="RHEA:76159"/>
        <dbReference type="ChEBI" id="CHEBI:17051"/>
    </reaction>
    <physiologicalReaction direction="left-to-right" evidence="8">
        <dbReference type="Rhea" id="RHEA:76160"/>
    </physiologicalReaction>
</comment>
<keyword evidence="10" id="KW-0479">Metal-binding</keyword>
<dbReference type="PANTHER" id="PTHR28259:SF1">
    <property type="entry name" value="FLUORIDE EXPORT PROTEIN 1-RELATED"/>
    <property type="match status" value="1"/>
</dbReference>
<dbReference type="InterPro" id="IPR003691">
    <property type="entry name" value="FluC"/>
</dbReference>
<gene>
    <name evidence="11" type="primary">crcBB</name>
    <name evidence="10" type="synonym">crcB</name>
    <name evidence="10" type="synonym">fluC</name>
    <name evidence="11" type="ORF">EXIGUO9Y_380031</name>
</gene>
<evidence type="ECO:0000256" key="4">
    <source>
        <dbReference type="ARBA" id="ARBA00022989"/>
    </source>
</evidence>
<evidence type="ECO:0000256" key="2">
    <source>
        <dbReference type="ARBA" id="ARBA00022475"/>
    </source>
</evidence>
<evidence type="ECO:0000313" key="11">
    <source>
        <dbReference type="EMBL" id="VWX38267.1"/>
    </source>
</evidence>
<dbReference type="HAMAP" id="MF_00454">
    <property type="entry name" value="FluC"/>
    <property type="match status" value="1"/>
</dbReference>
<feature type="transmembrane region" description="Helical" evidence="10">
    <location>
        <begin position="94"/>
        <end position="117"/>
    </location>
</feature>
<accession>A0A653IGJ7</accession>
<comment type="similarity">
    <text evidence="7 10">Belongs to the fluoride channel Fluc/FEX (TC 1.A.43) family.</text>
</comment>
<feature type="binding site" evidence="10">
    <location>
        <position position="77"/>
    </location>
    <ligand>
        <name>Na(+)</name>
        <dbReference type="ChEBI" id="CHEBI:29101"/>
        <note>structural</note>
    </ligand>
</feature>
<protein>
    <recommendedName>
        <fullName evidence="10">Fluoride-specific ion channel FluC</fullName>
    </recommendedName>
</protein>
<dbReference type="GO" id="GO:0140114">
    <property type="term" value="P:cellular detoxification of fluoride"/>
    <property type="evidence" value="ECO:0007669"/>
    <property type="project" value="UniProtKB-UniRule"/>
</dbReference>
<evidence type="ECO:0000256" key="8">
    <source>
        <dbReference type="ARBA" id="ARBA00035585"/>
    </source>
</evidence>
<evidence type="ECO:0000256" key="10">
    <source>
        <dbReference type="HAMAP-Rule" id="MF_00454"/>
    </source>
</evidence>
<sequence length="134" mass="14497">MLYVLVGFAGVLGASARYGLSLAIGQLATGTFPVATVCINLLGCFVLGYATHFLFRTNLLHQYAMTALGTGFIGSFTTFSTFSVEAVTLLRTGLYGFAVLYVLLSLFGGLFCSYLGYALGTRRLRQFTTRRDNT</sequence>
<reference evidence="11 12" key="1">
    <citation type="submission" date="2019-10" db="EMBL/GenBank/DDBJ databases">
        <authorList>
            <person name="Karimi E."/>
        </authorList>
    </citation>
    <scope>NUCLEOTIDE SEQUENCE [LARGE SCALE GENOMIC DNA]</scope>
    <source>
        <strain evidence="11">Exiguobacterium sp. 9Y</strain>
    </source>
</reference>
<dbReference type="GO" id="GO:0062054">
    <property type="term" value="F:fluoride channel activity"/>
    <property type="evidence" value="ECO:0007669"/>
    <property type="project" value="UniProtKB-UniRule"/>
</dbReference>
<keyword evidence="5 10" id="KW-0472">Membrane</keyword>
<keyword evidence="12" id="KW-1185">Reference proteome</keyword>
<dbReference type="NCBIfam" id="TIGR00494">
    <property type="entry name" value="crcB"/>
    <property type="match status" value="1"/>
</dbReference>
<keyword evidence="10" id="KW-0915">Sodium</keyword>
<keyword evidence="10" id="KW-0406">Ion transport</keyword>
<evidence type="ECO:0000256" key="7">
    <source>
        <dbReference type="ARBA" id="ARBA00035120"/>
    </source>
</evidence>
<proteinExistence type="inferred from homology"/>
<dbReference type="PANTHER" id="PTHR28259">
    <property type="entry name" value="FLUORIDE EXPORT PROTEIN 1-RELATED"/>
    <property type="match status" value="1"/>
</dbReference>
<feature type="transmembrane region" description="Helical" evidence="10">
    <location>
        <begin position="63"/>
        <end position="82"/>
    </location>
</feature>
<dbReference type="EMBL" id="CABWKQ010000032">
    <property type="protein sequence ID" value="VWX38267.1"/>
    <property type="molecule type" value="Genomic_DNA"/>
</dbReference>
<evidence type="ECO:0000256" key="6">
    <source>
        <dbReference type="ARBA" id="ARBA00023303"/>
    </source>
</evidence>